<reference evidence="2 3" key="1">
    <citation type="journal article" date="2018" name="Mol. Plant">
        <title>The genome of Artemisia annua provides insight into the evolution of Asteraceae family and artemisinin biosynthesis.</title>
        <authorList>
            <person name="Shen Q."/>
            <person name="Zhang L."/>
            <person name="Liao Z."/>
            <person name="Wang S."/>
            <person name="Yan T."/>
            <person name="Shi P."/>
            <person name="Liu M."/>
            <person name="Fu X."/>
            <person name="Pan Q."/>
            <person name="Wang Y."/>
            <person name="Lv Z."/>
            <person name="Lu X."/>
            <person name="Zhang F."/>
            <person name="Jiang W."/>
            <person name="Ma Y."/>
            <person name="Chen M."/>
            <person name="Hao X."/>
            <person name="Li L."/>
            <person name="Tang Y."/>
            <person name="Lv G."/>
            <person name="Zhou Y."/>
            <person name="Sun X."/>
            <person name="Brodelius P.E."/>
            <person name="Rose J.K.C."/>
            <person name="Tang K."/>
        </authorList>
    </citation>
    <scope>NUCLEOTIDE SEQUENCE [LARGE SCALE GENOMIC DNA]</scope>
    <source>
        <strain evidence="3">cv. Huhao1</strain>
        <tissue evidence="2">Leaf</tissue>
    </source>
</reference>
<protein>
    <submittedName>
        <fullName evidence="2">Helitron helicase-like domain-containing protein</fullName>
    </submittedName>
</protein>
<dbReference type="Proteomes" id="UP000245207">
    <property type="component" value="Unassembled WGS sequence"/>
</dbReference>
<keyword evidence="2" id="KW-0347">Helicase</keyword>
<keyword evidence="2" id="KW-0378">Hydrolase</keyword>
<gene>
    <name evidence="2" type="ORF">CTI12_AA516370</name>
</gene>
<proteinExistence type="predicted"/>
<dbReference type="EMBL" id="PKPP01010818">
    <property type="protein sequence ID" value="PWA45329.1"/>
    <property type="molecule type" value="Genomic_DNA"/>
</dbReference>
<evidence type="ECO:0000313" key="3">
    <source>
        <dbReference type="Proteomes" id="UP000245207"/>
    </source>
</evidence>
<keyword evidence="2" id="KW-0547">Nucleotide-binding</keyword>
<comment type="caution">
    <text evidence="2">The sequence shown here is derived from an EMBL/GenBank/DDBJ whole genome shotgun (WGS) entry which is preliminary data.</text>
</comment>
<dbReference type="GO" id="GO:0004386">
    <property type="term" value="F:helicase activity"/>
    <property type="evidence" value="ECO:0007669"/>
    <property type="project" value="UniProtKB-KW"/>
</dbReference>
<accession>A0A2U1L8L3</accession>
<feature type="region of interest" description="Disordered" evidence="1">
    <location>
        <begin position="54"/>
        <end position="82"/>
    </location>
</feature>
<name>A0A2U1L8L3_ARTAN</name>
<dbReference type="PANTHER" id="PTHR45786">
    <property type="entry name" value="DNA BINDING PROTEIN-LIKE"/>
    <property type="match status" value="1"/>
</dbReference>
<dbReference type="AlphaFoldDB" id="A0A2U1L8L3"/>
<sequence>MSNLTGENGLGNQTLIGNEKKLGINTTGMPYDGSPNISENHTCSTKRAFHATSSYNSSTVLQPQRKKTRSSEICEEQQHPSDSVSIVTDDAFNLKNDNKNPQFIPTSGTINHSENKLKGATTMPYMASSVQITTTSADRDKQSHLIPILLNTPTALNMVAKSVQLHQFTKIEVTVTKDAKLYIYDTENEVANKMKPFGGKDGSHLQAEIVQSLIQILDDNNELVRTFRTAREKCNEANVTEFMIQLYNVVGTREYQLPSSGTVGAIVFESGANSQTDYNVIIEYKDRDPQRINKLHSSYISPVSSSVCVRPARL</sequence>
<dbReference type="PANTHER" id="PTHR45786:SF74">
    <property type="entry name" value="ATP-DEPENDENT DNA HELICASE"/>
    <property type="match status" value="1"/>
</dbReference>
<feature type="compositionally biased region" description="Basic and acidic residues" evidence="1">
    <location>
        <begin position="69"/>
        <end position="79"/>
    </location>
</feature>
<evidence type="ECO:0000313" key="2">
    <source>
        <dbReference type="EMBL" id="PWA45329.1"/>
    </source>
</evidence>
<organism evidence="2 3">
    <name type="scientific">Artemisia annua</name>
    <name type="common">Sweet wormwood</name>
    <dbReference type="NCBI Taxonomy" id="35608"/>
    <lineage>
        <taxon>Eukaryota</taxon>
        <taxon>Viridiplantae</taxon>
        <taxon>Streptophyta</taxon>
        <taxon>Embryophyta</taxon>
        <taxon>Tracheophyta</taxon>
        <taxon>Spermatophyta</taxon>
        <taxon>Magnoliopsida</taxon>
        <taxon>eudicotyledons</taxon>
        <taxon>Gunneridae</taxon>
        <taxon>Pentapetalae</taxon>
        <taxon>asterids</taxon>
        <taxon>campanulids</taxon>
        <taxon>Asterales</taxon>
        <taxon>Asteraceae</taxon>
        <taxon>Asteroideae</taxon>
        <taxon>Anthemideae</taxon>
        <taxon>Artemisiinae</taxon>
        <taxon>Artemisia</taxon>
    </lineage>
</organism>
<keyword evidence="3" id="KW-1185">Reference proteome</keyword>
<evidence type="ECO:0000256" key="1">
    <source>
        <dbReference type="SAM" id="MobiDB-lite"/>
    </source>
</evidence>
<keyword evidence="2" id="KW-0067">ATP-binding</keyword>